<dbReference type="InterPro" id="IPR021441">
    <property type="entry name" value="DUF3090"/>
</dbReference>
<organism evidence="2">
    <name type="scientific">freshwater metagenome</name>
    <dbReference type="NCBI Taxonomy" id="449393"/>
    <lineage>
        <taxon>unclassified sequences</taxon>
        <taxon>metagenomes</taxon>
        <taxon>ecological metagenomes</taxon>
    </lineage>
</organism>
<sequence>MTTYRDFDAPDAFTTTAIGRPGERTFLIQVRGEGETITVKCEKSQVAAIAHYVRELLADLPDSKDAPLPEALSISPNPDVAFVVGPIGVAYDRELDRIVIHLDEMVDLDEEGEPLDDVVASRIRGFLTRAQALAFCDHADDVVGAGRPNCRWCGLPMNIDGHPCPRMN</sequence>
<proteinExistence type="predicted"/>
<name>A0A6J7U9G6_9ZZZZ</name>
<dbReference type="AlphaFoldDB" id="A0A6J7U9G6"/>
<gene>
    <name evidence="1" type="ORF">UFOPK4098_00732</name>
    <name evidence="2" type="ORF">UFOPK4347_00387</name>
</gene>
<evidence type="ECO:0000313" key="2">
    <source>
        <dbReference type="EMBL" id="CAB5061506.1"/>
    </source>
</evidence>
<dbReference type="Pfam" id="PF11290">
    <property type="entry name" value="DUF3090"/>
    <property type="match status" value="1"/>
</dbReference>
<dbReference type="EMBL" id="CAFBPN010000030">
    <property type="protein sequence ID" value="CAB5018736.1"/>
    <property type="molecule type" value="Genomic_DNA"/>
</dbReference>
<protein>
    <submittedName>
        <fullName evidence="2">Unannotated protein</fullName>
    </submittedName>
</protein>
<evidence type="ECO:0000313" key="1">
    <source>
        <dbReference type="EMBL" id="CAB5018736.1"/>
    </source>
</evidence>
<dbReference type="EMBL" id="CAFBQU010000006">
    <property type="protein sequence ID" value="CAB5061506.1"/>
    <property type="molecule type" value="Genomic_DNA"/>
</dbReference>
<accession>A0A6J7U9G6</accession>
<reference evidence="2" key="1">
    <citation type="submission" date="2020-05" db="EMBL/GenBank/DDBJ databases">
        <authorList>
            <person name="Chiriac C."/>
            <person name="Salcher M."/>
            <person name="Ghai R."/>
            <person name="Kavagutti S V."/>
        </authorList>
    </citation>
    <scope>NUCLEOTIDE SEQUENCE</scope>
</reference>
<dbReference type="NCBIfam" id="TIGR03847">
    <property type="entry name" value="conserved hypothetical protein"/>
    <property type="match status" value="1"/>
</dbReference>